<dbReference type="Proteomes" id="UP000092950">
    <property type="component" value="Chromosome"/>
</dbReference>
<dbReference type="CDD" id="cd05271">
    <property type="entry name" value="NDUFA9_like_SDR_a"/>
    <property type="match status" value="1"/>
</dbReference>
<dbReference type="PANTHER" id="PTHR12126:SF11">
    <property type="entry name" value="NADH DEHYDROGENASE [UBIQUINONE] 1 ALPHA SUBCOMPLEX SUBUNIT 9, MITOCHONDRIAL"/>
    <property type="match status" value="1"/>
</dbReference>
<dbReference type="InterPro" id="IPR051207">
    <property type="entry name" value="ComplexI_NDUFA9_subunit"/>
</dbReference>
<dbReference type="SUPFAM" id="SSF51735">
    <property type="entry name" value="NAD(P)-binding Rossmann-fold domains"/>
    <property type="match status" value="1"/>
</dbReference>
<dbReference type="EMBL" id="CP016440">
    <property type="protein sequence ID" value="ANY17434.1"/>
    <property type="molecule type" value="Genomic_DNA"/>
</dbReference>
<dbReference type="Gene3D" id="3.40.50.720">
    <property type="entry name" value="NAD(P)-binding Rossmann-like Domain"/>
    <property type="match status" value="1"/>
</dbReference>
<reference evidence="3 4" key="1">
    <citation type="submission" date="2015-09" db="EMBL/GenBank/DDBJ databases">
        <authorList>
            <person name="Jackson K.R."/>
            <person name="Lunt B.L."/>
            <person name="Fisher J.N.B."/>
            <person name="Gardner A.V."/>
            <person name="Bailey M.E."/>
            <person name="Deus L.M."/>
            <person name="Earl A.S."/>
            <person name="Gibby P.D."/>
            <person name="Hartmann K.A."/>
            <person name="Liu J.E."/>
            <person name="Manci A.M."/>
            <person name="Nielsen D.A."/>
            <person name="Solomon M.B."/>
            <person name="Breakwell D.P."/>
            <person name="Burnett S.H."/>
            <person name="Grose J.H."/>
        </authorList>
    </citation>
    <scope>NUCLEOTIDE SEQUENCE [LARGE SCALE GENOMIC DNA]</scope>
    <source>
        <strain evidence="3 4">2789STDY5608636</strain>
    </source>
</reference>
<dbReference type="AlphaFoldDB" id="A0A0J6BV28"/>
<dbReference type="GO" id="GO:0044877">
    <property type="term" value="F:protein-containing complex binding"/>
    <property type="evidence" value="ECO:0007669"/>
    <property type="project" value="TreeGrafter"/>
</dbReference>
<dbReference type="InterPro" id="IPR001509">
    <property type="entry name" value="Epimerase_deHydtase"/>
</dbReference>
<evidence type="ECO:0000259" key="1">
    <source>
        <dbReference type="Pfam" id="PF01370"/>
    </source>
</evidence>
<evidence type="ECO:0000313" key="4">
    <source>
        <dbReference type="Proteomes" id="UP000053096"/>
    </source>
</evidence>
<dbReference type="Proteomes" id="UP000053096">
    <property type="component" value="Unassembled WGS sequence"/>
</dbReference>
<gene>
    <name evidence="2" type="ORF">BBN53_17060</name>
    <name evidence="3" type="ORF">ERS370011_01869</name>
</gene>
<dbReference type="Pfam" id="PF01370">
    <property type="entry name" value="Epimerase"/>
    <property type="match status" value="1"/>
</dbReference>
<evidence type="ECO:0000313" key="5">
    <source>
        <dbReference type="Proteomes" id="UP000092950"/>
    </source>
</evidence>
<dbReference type="EMBL" id="CYTV01000004">
    <property type="protein sequence ID" value="CUI71035.1"/>
    <property type="molecule type" value="Genomic_DNA"/>
</dbReference>
<dbReference type="OrthoDB" id="5292533at2"/>
<accession>A0A0J6BV28</accession>
<dbReference type="InterPro" id="IPR036291">
    <property type="entry name" value="NAD(P)-bd_dom_sf"/>
</dbReference>
<sequence>MRILVMGGTGFIGRRVAARLARAGHRVRVPTRRLAHGRELLVLPTVTVQEGDVYDDAVLDALLRDCDAAINLVGVLHGGRGRPYGAGFARAHVELPRRLAQACLRHGVSRLVHVSALGADSNGPSMYARSKGDGEAAIREAYARAAQPGWTLLRPSVVFGPEDNFTNLFARLARWLPVLLVPGARSRVQPVFVGDVAQAIVTVLRDPGAAGACYELAGPEIYTLAELAGRCALWSGHPRPVMALPGALARLQAAMLECLPGEPLISRDNLDSLSRDNIASGPLDAALHLVPTALEAVAPAYLARQ</sequence>
<evidence type="ECO:0000313" key="3">
    <source>
        <dbReference type="EMBL" id="CUI71035.1"/>
    </source>
</evidence>
<keyword evidence="5" id="KW-1185">Reference proteome</keyword>
<name>A0A0J6BV28_9BORD</name>
<protein>
    <submittedName>
        <fullName evidence="2">NAD-dependent dehydratase</fullName>
    </submittedName>
    <submittedName>
        <fullName evidence="3">Short chain dehydrogenase</fullName>
    </submittedName>
</protein>
<dbReference type="RefSeq" id="WP_043213353.1">
    <property type="nucleotide sequence ID" value="NZ_CAJGUP010000146.1"/>
</dbReference>
<accession>A0A0M7ETR8</accession>
<evidence type="ECO:0000313" key="2">
    <source>
        <dbReference type="EMBL" id="ANY17434.1"/>
    </source>
</evidence>
<dbReference type="PANTHER" id="PTHR12126">
    <property type="entry name" value="NADH-UBIQUINONE OXIDOREDUCTASE 39 KDA SUBUNIT-RELATED"/>
    <property type="match status" value="1"/>
</dbReference>
<feature type="domain" description="NAD-dependent epimerase/dehydratase" evidence="1">
    <location>
        <begin position="3"/>
        <end position="209"/>
    </location>
</feature>
<proteinExistence type="predicted"/>
<dbReference type="KEGG" id="bpdz:BBN53_17060"/>
<reference evidence="2 5" key="2">
    <citation type="submission" date="2016-07" db="EMBL/GenBank/DDBJ databases">
        <title>Complete genome sequences of Bordetella pseudohinzii.</title>
        <authorList>
            <person name="Spilker T."/>
            <person name="Darrah R."/>
            <person name="LiPuma J.J."/>
        </authorList>
    </citation>
    <scope>NUCLEOTIDE SEQUENCE [LARGE SCALE GENOMIC DNA]</scope>
    <source>
        <strain evidence="2 5">HI4681</strain>
    </source>
</reference>
<organism evidence="3 4">
    <name type="scientific">Bordetella pseudohinzii</name>
    <dbReference type="NCBI Taxonomy" id="1331258"/>
    <lineage>
        <taxon>Bacteria</taxon>
        <taxon>Pseudomonadati</taxon>
        <taxon>Pseudomonadota</taxon>
        <taxon>Betaproteobacteria</taxon>
        <taxon>Burkholderiales</taxon>
        <taxon>Alcaligenaceae</taxon>
        <taxon>Bordetella</taxon>
    </lineage>
</organism>